<evidence type="ECO:0000256" key="5">
    <source>
        <dbReference type="SAM" id="Phobius"/>
    </source>
</evidence>
<dbReference type="InterPro" id="IPR000719">
    <property type="entry name" value="Prot_kinase_dom"/>
</dbReference>
<protein>
    <recommendedName>
        <fullName evidence="10">Non-specific serine/threonine protein kinase</fullName>
    </recommendedName>
</protein>
<feature type="transmembrane region" description="Helical" evidence="5">
    <location>
        <begin position="279"/>
        <end position="299"/>
    </location>
</feature>
<dbReference type="RefSeq" id="WP_284351225.1">
    <property type="nucleotide sequence ID" value="NZ_BRXS01000005.1"/>
</dbReference>
<name>A0AA37V7K9_9BACT</name>
<evidence type="ECO:0000256" key="1">
    <source>
        <dbReference type="ARBA" id="ARBA00022679"/>
    </source>
</evidence>
<sequence length="696" mass="71855">MRTDLRARLLPGLTGRVFLVTAAIVCAVLAAALAAASVSARAAAVRDARRGLEQAADLTAQLLAGRGRSLAGGARVFVQGPYFRALVAERRRDDILDQAFEGAEQLEADWVFITDERGVLLAKSDEPGAAGEPMAGIPLVAGALEGRVTTGFGASRDSVLFQTVAVPIVVPGAAPVGTLVATRVVDTTLARDVQAATGTDVVFYTLEPDGRRRVAASTMPRDAAAALLPASNAARVDDDRYLTQHAALVTAGGDPVGGFMVVRAAAAIPTGLAGVRRSLLVAGALGLLLALAAAWLAALRVTRPTRTLAAAARAAIGGDYVTAARTARDAAARTSPDEITALAGALGTLLAELREKELLVAVLEAAAPLPVAGAPSDAPAAGGSAAVRTRGALVPRRATHPAPHRAPRIGGTLSPGDTFAGRYAVQAELGRGGAGIVYRALDLLVDERVALKLLRPELLATDAQARERLIRELRLARRVSHRNVVRTHDLMEHDGTPFITMEFVEGASLGTVLRARGPLAAHTALALARQLARALEAAHEQGVVHGDLKPENLLVRLDGLLKVGDFGVATLMRRGGPAAPRLQLAGTIGGAIVGTPEYMAPEVLLGSEPDVRADLYAMGMVLHACLSGGTPYQVDTPRAFLARKLDAPAPRTPDAPTALTAVPGDLHALVADLTAPDPDARPATAAAVAARLARIA</sequence>
<feature type="domain" description="Protein kinase" evidence="6">
    <location>
        <begin position="423"/>
        <end position="695"/>
    </location>
</feature>
<dbReference type="EMBL" id="BRXS01000005">
    <property type="protein sequence ID" value="GLC26771.1"/>
    <property type="molecule type" value="Genomic_DNA"/>
</dbReference>
<feature type="domain" description="HAMP" evidence="7">
    <location>
        <begin position="299"/>
        <end position="358"/>
    </location>
</feature>
<dbReference type="SMART" id="SM00220">
    <property type="entry name" value="S_TKc"/>
    <property type="match status" value="1"/>
</dbReference>
<dbReference type="InterPro" id="IPR011009">
    <property type="entry name" value="Kinase-like_dom_sf"/>
</dbReference>
<dbReference type="InterPro" id="IPR029150">
    <property type="entry name" value="dCache_3"/>
</dbReference>
<dbReference type="GO" id="GO:0004674">
    <property type="term" value="F:protein serine/threonine kinase activity"/>
    <property type="evidence" value="ECO:0007669"/>
    <property type="project" value="TreeGrafter"/>
</dbReference>
<dbReference type="AlphaFoldDB" id="A0AA37V7K9"/>
<keyword evidence="5" id="KW-0812">Transmembrane</keyword>
<keyword evidence="2" id="KW-0547">Nucleotide-binding</keyword>
<dbReference type="Gene3D" id="6.10.340.10">
    <property type="match status" value="1"/>
</dbReference>
<dbReference type="GO" id="GO:0016020">
    <property type="term" value="C:membrane"/>
    <property type="evidence" value="ECO:0007669"/>
    <property type="project" value="InterPro"/>
</dbReference>
<evidence type="ECO:0000313" key="8">
    <source>
        <dbReference type="EMBL" id="GLC26771.1"/>
    </source>
</evidence>
<dbReference type="InterPro" id="IPR003660">
    <property type="entry name" value="HAMP_dom"/>
</dbReference>
<keyword evidence="4" id="KW-0067">ATP-binding</keyword>
<organism evidence="8 9">
    <name type="scientific">Roseisolibacter agri</name>
    <dbReference type="NCBI Taxonomy" id="2014610"/>
    <lineage>
        <taxon>Bacteria</taxon>
        <taxon>Pseudomonadati</taxon>
        <taxon>Gemmatimonadota</taxon>
        <taxon>Gemmatimonadia</taxon>
        <taxon>Gemmatimonadales</taxon>
        <taxon>Gemmatimonadaceae</taxon>
        <taxon>Roseisolibacter</taxon>
    </lineage>
</organism>
<dbReference type="SUPFAM" id="SSF56112">
    <property type="entry name" value="Protein kinase-like (PK-like)"/>
    <property type="match status" value="1"/>
</dbReference>
<comment type="caution">
    <text evidence="8">The sequence shown here is derived from an EMBL/GenBank/DDBJ whole genome shotgun (WGS) entry which is preliminary data.</text>
</comment>
<dbReference type="Pfam" id="PF14827">
    <property type="entry name" value="dCache_3"/>
    <property type="match status" value="1"/>
</dbReference>
<evidence type="ECO:0000259" key="6">
    <source>
        <dbReference type="PROSITE" id="PS50011"/>
    </source>
</evidence>
<proteinExistence type="predicted"/>
<dbReference type="InterPro" id="IPR006311">
    <property type="entry name" value="TAT_signal"/>
</dbReference>
<dbReference type="PROSITE" id="PS50011">
    <property type="entry name" value="PROTEIN_KINASE_DOM"/>
    <property type="match status" value="1"/>
</dbReference>
<evidence type="ECO:0000256" key="3">
    <source>
        <dbReference type="ARBA" id="ARBA00022777"/>
    </source>
</evidence>
<gene>
    <name evidence="8" type="ORF">rosag_32840</name>
</gene>
<keyword evidence="3" id="KW-0418">Kinase</keyword>
<dbReference type="Gene3D" id="1.10.510.10">
    <property type="entry name" value="Transferase(Phosphotransferase) domain 1"/>
    <property type="match status" value="1"/>
</dbReference>
<keyword evidence="9" id="KW-1185">Reference proteome</keyword>
<dbReference type="PROSITE" id="PS50885">
    <property type="entry name" value="HAMP"/>
    <property type="match status" value="1"/>
</dbReference>
<dbReference type="Gene3D" id="3.30.200.20">
    <property type="entry name" value="Phosphorylase Kinase, domain 1"/>
    <property type="match status" value="1"/>
</dbReference>
<evidence type="ECO:0000256" key="2">
    <source>
        <dbReference type="ARBA" id="ARBA00022741"/>
    </source>
</evidence>
<dbReference type="PANTHER" id="PTHR43289:SF34">
    <property type="entry name" value="SERINE_THREONINE-PROTEIN KINASE YBDM-RELATED"/>
    <property type="match status" value="1"/>
</dbReference>
<dbReference type="PROSITE" id="PS51318">
    <property type="entry name" value="TAT"/>
    <property type="match status" value="1"/>
</dbReference>
<keyword evidence="5" id="KW-0472">Membrane</keyword>
<accession>A0AA37V7K9</accession>
<dbReference type="CDD" id="cd14014">
    <property type="entry name" value="STKc_PknB_like"/>
    <property type="match status" value="1"/>
</dbReference>
<dbReference type="PANTHER" id="PTHR43289">
    <property type="entry name" value="MITOGEN-ACTIVATED PROTEIN KINASE KINASE KINASE 20-RELATED"/>
    <property type="match status" value="1"/>
</dbReference>
<dbReference type="Pfam" id="PF00069">
    <property type="entry name" value="Pkinase"/>
    <property type="match status" value="1"/>
</dbReference>
<dbReference type="InterPro" id="IPR029151">
    <property type="entry name" value="Sensor-like_sf"/>
</dbReference>
<evidence type="ECO:0000256" key="4">
    <source>
        <dbReference type="ARBA" id="ARBA00022840"/>
    </source>
</evidence>
<dbReference type="InterPro" id="IPR008271">
    <property type="entry name" value="Ser/Thr_kinase_AS"/>
</dbReference>
<dbReference type="GO" id="GO:0005524">
    <property type="term" value="F:ATP binding"/>
    <property type="evidence" value="ECO:0007669"/>
    <property type="project" value="UniProtKB-KW"/>
</dbReference>
<evidence type="ECO:0000259" key="7">
    <source>
        <dbReference type="PROSITE" id="PS50885"/>
    </source>
</evidence>
<reference evidence="8" key="1">
    <citation type="submission" date="2022-08" db="EMBL/GenBank/DDBJ databases">
        <title>Draft genome sequencing of Roseisolibacter agri AW1220.</title>
        <authorList>
            <person name="Tobiishi Y."/>
            <person name="Tonouchi A."/>
        </authorList>
    </citation>
    <scope>NUCLEOTIDE SEQUENCE</scope>
    <source>
        <strain evidence="8">AW1220</strain>
    </source>
</reference>
<dbReference type="Proteomes" id="UP001161325">
    <property type="component" value="Unassembled WGS sequence"/>
</dbReference>
<dbReference type="GO" id="GO:0007165">
    <property type="term" value="P:signal transduction"/>
    <property type="evidence" value="ECO:0007669"/>
    <property type="project" value="InterPro"/>
</dbReference>
<evidence type="ECO:0000313" key="9">
    <source>
        <dbReference type="Proteomes" id="UP001161325"/>
    </source>
</evidence>
<keyword evidence="1" id="KW-0808">Transferase</keyword>
<dbReference type="PROSITE" id="PS00108">
    <property type="entry name" value="PROTEIN_KINASE_ST"/>
    <property type="match status" value="1"/>
</dbReference>
<evidence type="ECO:0008006" key="10">
    <source>
        <dbReference type="Google" id="ProtNLM"/>
    </source>
</evidence>
<keyword evidence="5" id="KW-1133">Transmembrane helix</keyword>
<dbReference type="SUPFAM" id="SSF103190">
    <property type="entry name" value="Sensory domain-like"/>
    <property type="match status" value="1"/>
</dbReference>